<gene>
    <name evidence="2" type="ORF">ACFSBJ_06415</name>
</gene>
<keyword evidence="3" id="KW-1185">Reference proteome</keyword>
<feature type="transmembrane region" description="Helical" evidence="1">
    <location>
        <begin position="78"/>
        <end position="95"/>
    </location>
</feature>
<dbReference type="EMBL" id="JBHUDL010000009">
    <property type="protein sequence ID" value="MFD1633366.1"/>
    <property type="molecule type" value="Genomic_DNA"/>
</dbReference>
<dbReference type="AlphaFoldDB" id="A0ABD6CZB6"/>
<organism evidence="2 3">
    <name type="scientific">Haloplanus ruber</name>
    <dbReference type="NCBI Taxonomy" id="869892"/>
    <lineage>
        <taxon>Archaea</taxon>
        <taxon>Methanobacteriati</taxon>
        <taxon>Methanobacteriota</taxon>
        <taxon>Stenosarchaea group</taxon>
        <taxon>Halobacteria</taxon>
        <taxon>Halobacteriales</taxon>
        <taxon>Haloferacaceae</taxon>
        <taxon>Haloplanus</taxon>
    </lineage>
</organism>
<feature type="transmembrane region" description="Helical" evidence="1">
    <location>
        <begin position="45"/>
        <end position="66"/>
    </location>
</feature>
<feature type="transmembrane region" description="Helical" evidence="1">
    <location>
        <begin position="375"/>
        <end position="394"/>
    </location>
</feature>
<keyword evidence="1" id="KW-1133">Transmembrane helix</keyword>
<feature type="transmembrane region" description="Helical" evidence="1">
    <location>
        <begin position="463"/>
        <end position="484"/>
    </location>
</feature>
<reference evidence="2 3" key="1">
    <citation type="journal article" date="2019" name="Int. J. Syst. Evol. Microbiol.">
        <title>The Global Catalogue of Microorganisms (GCM) 10K type strain sequencing project: providing services to taxonomists for standard genome sequencing and annotation.</title>
        <authorList>
            <consortium name="The Broad Institute Genomics Platform"/>
            <consortium name="The Broad Institute Genome Sequencing Center for Infectious Disease"/>
            <person name="Wu L."/>
            <person name="Ma J."/>
        </authorList>
    </citation>
    <scope>NUCLEOTIDE SEQUENCE [LARGE SCALE GENOMIC DNA]</scope>
    <source>
        <strain evidence="2 3">CGMCC 1.10594</strain>
    </source>
</reference>
<feature type="transmembrane region" description="Helical" evidence="1">
    <location>
        <begin position="573"/>
        <end position="592"/>
    </location>
</feature>
<name>A0ABD6CZB6_9EURY</name>
<dbReference type="Proteomes" id="UP001597075">
    <property type="component" value="Unassembled WGS sequence"/>
</dbReference>
<keyword evidence="1" id="KW-0472">Membrane</keyword>
<evidence type="ECO:0000313" key="3">
    <source>
        <dbReference type="Proteomes" id="UP001597075"/>
    </source>
</evidence>
<dbReference type="RefSeq" id="WP_256405746.1">
    <property type="nucleotide sequence ID" value="NZ_CP187151.1"/>
</dbReference>
<proteinExistence type="predicted"/>
<feature type="transmembrane region" description="Helical" evidence="1">
    <location>
        <begin position="21"/>
        <end position="39"/>
    </location>
</feature>
<feature type="transmembrane region" description="Helical" evidence="1">
    <location>
        <begin position="178"/>
        <end position="197"/>
    </location>
</feature>
<feature type="transmembrane region" description="Helical" evidence="1">
    <location>
        <begin position="153"/>
        <end position="172"/>
    </location>
</feature>
<feature type="transmembrane region" description="Helical" evidence="1">
    <location>
        <begin position="519"/>
        <end position="539"/>
    </location>
</feature>
<feature type="transmembrane region" description="Helical" evidence="1">
    <location>
        <begin position="204"/>
        <end position="226"/>
    </location>
</feature>
<evidence type="ECO:0000313" key="2">
    <source>
        <dbReference type="EMBL" id="MFD1633366.1"/>
    </source>
</evidence>
<protein>
    <submittedName>
        <fullName evidence="2">DUF2206 domain-containing protein</fullName>
    </submittedName>
</protein>
<feature type="transmembrane region" description="Helical" evidence="1">
    <location>
        <begin position="115"/>
        <end position="133"/>
    </location>
</feature>
<comment type="caution">
    <text evidence="2">The sequence shown here is derived from an EMBL/GenBank/DDBJ whole genome shotgun (WGS) entry which is preliminary data.</text>
</comment>
<feature type="transmembrane region" description="Helical" evidence="1">
    <location>
        <begin position="406"/>
        <end position="433"/>
    </location>
</feature>
<feature type="transmembrane region" description="Helical" evidence="1">
    <location>
        <begin position="329"/>
        <end position="345"/>
    </location>
</feature>
<feature type="transmembrane region" description="Helical" evidence="1">
    <location>
        <begin position="545"/>
        <end position="561"/>
    </location>
</feature>
<sequence length="738" mass="81982">MSTSFPTTRLIFDRELPPMPHSVRLSLFVLFVYSVVFLADGGLGFSLVRDVTGFVLLSFVPGYLVVDAIKDEFHAVDVLYAVGLSVTLSMFVGWVPNSVYLQLEAGPRPLSQPTISFVYVGAYGLLTAAVWYFGDRTPRHPLGYLLNDYDPRILLVLLTVPTLSITGAVLINRTGFNGLTLFTIFLVGLVPVCVYTFDTARKYYPAAIAAISLALVLQNTIIVTYLGRGDGLVEYEIGRQVLQNGFWVPLGGKAGMPRIGVLHPVYALIMDLNLFWEYKLIHPLLFALVPVITYEITSRYFCKDIAFLSATLYIFLPRTYQLLGRNTRTGSAIMFTAFLLLVLLDDDFPQRYKSFLAFAFFWSVITSHYGIGPLVLFAIVSAFGLNFLSSVVLEDKRPTELPFERITLYAMLTIIWYMYLTSGTFGFVTNVIAESFTGEVLMTSSSTATRSISFAMPSFSYQVMLFSHLLVGVLTSLGLGLVYLRYLGDGFPYGQQVTDWLRRTIYSGLSERTLTDSNYLHLAAGIYLFFPLSFGPQVLSAGRTFGLVMMLLAPFPILLLRSTRFERIGAKPALASLFALLLVTSGFVSATVTHDVSPQPEIDGEDIVESGSTLERFTYYQVSTHRNTVVASTFVLDHVPDRSTLGTTTLGKFVQQFHSGPRPNLGFTQLGAIGEPRPEYVYLSEADTVTGTNTDGLIGFTYFTYQPLPSFHESNRVYTTGRDELYYNAMDGSSPIDD</sequence>
<keyword evidence="1" id="KW-0812">Transmembrane</keyword>
<feature type="transmembrane region" description="Helical" evidence="1">
    <location>
        <begin position="280"/>
        <end position="298"/>
    </location>
</feature>
<evidence type="ECO:0000256" key="1">
    <source>
        <dbReference type="SAM" id="Phobius"/>
    </source>
</evidence>
<accession>A0ABD6CZB6</accession>